<dbReference type="InterPro" id="IPR001680">
    <property type="entry name" value="WD40_rpt"/>
</dbReference>
<protein>
    <submittedName>
        <fullName evidence="3">Uncharacterized protein</fullName>
    </submittedName>
</protein>
<accession>A0A8S1LJX5</accession>
<gene>
    <name evidence="3" type="ORF">PPRIM_AZ9-3.1.T0410334</name>
</gene>
<dbReference type="SMART" id="SM00320">
    <property type="entry name" value="WD40"/>
    <property type="match status" value="4"/>
</dbReference>
<evidence type="ECO:0000313" key="3">
    <source>
        <dbReference type="EMBL" id="CAD8068120.1"/>
    </source>
</evidence>
<dbReference type="Pfam" id="PF00400">
    <property type="entry name" value="WD40"/>
    <property type="match status" value="3"/>
</dbReference>
<feature type="coiled-coil region" evidence="2">
    <location>
        <begin position="133"/>
        <end position="178"/>
    </location>
</feature>
<feature type="repeat" description="WD" evidence="1">
    <location>
        <begin position="357"/>
        <end position="389"/>
    </location>
</feature>
<dbReference type="PANTHER" id="PTHR19920">
    <property type="entry name" value="WD40 PROTEIN CIAO1"/>
    <property type="match status" value="1"/>
</dbReference>
<organism evidence="3 4">
    <name type="scientific">Paramecium primaurelia</name>
    <dbReference type="NCBI Taxonomy" id="5886"/>
    <lineage>
        <taxon>Eukaryota</taxon>
        <taxon>Sar</taxon>
        <taxon>Alveolata</taxon>
        <taxon>Ciliophora</taxon>
        <taxon>Intramacronucleata</taxon>
        <taxon>Oligohymenophorea</taxon>
        <taxon>Peniculida</taxon>
        <taxon>Parameciidae</taxon>
        <taxon>Paramecium</taxon>
    </lineage>
</organism>
<feature type="repeat" description="WD" evidence="1">
    <location>
        <begin position="311"/>
        <end position="345"/>
    </location>
</feature>
<evidence type="ECO:0000256" key="2">
    <source>
        <dbReference type="SAM" id="Coils"/>
    </source>
</evidence>
<feature type="repeat" description="WD" evidence="1">
    <location>
        <begin position="266"/>
        <end position="298"/>
    </location>
</feature>
<dbReference type="Proteomes" id="UP000688137">
    <property type="component" value="Unassembled WGS sequence"/>
</dbReference>
<name>A0A8S1LJX5_PARPR</name>
<keyword evidence="4" id="KW-1185">Reference proteome</keyword>
<keyword evidence="1" id="KW-0853">WD repeat</keyword>
<dbReference type="EMBL" id="CAJJDM010000040">
    <property type="protein sequence ID" value="CAD8068120.1"/>
    <property type="molecule type" value="Genomic_DNA"/>
</dbReference>
<dbReference type="GO" id="GO:0097361">
    <property type="term" value="C:cytosolic [4Fe-4S] assembly targeting complex"/>
    <property type="evidence" value="ECO:0007669"/>
    <property type="project" value="TreeGrafter"/>
</dbReference>
<dbReference type="PANTHER" id="PTHR19920:SF0">
    <property type="entry name" value="CYTOSOLIC IRON-SULFUR PROTEIN ASSEMBLY PROTEIN CIAO1-RELATED"/>
    <property type="match status" value="1"/>
</dbReference>
<dbReference type="AlphaFoldDB" id="A0A8S1LJX5"/>
<keyword evidence="2" id="KW-0175">Coiled coil</keyword>
<evidence type="ECO:0000256" key="1">
    <source>
        <dbReference type="PROSITE-ProRule" id="PRU00221"/>
    </source>
</evidence>
<dbReference type="PROSITE" id="PS50294">
    <property type="entry name" value="WD_REPEATS_REGION"/>
    <property type="match status" value="2"/>
</dbReference>
<comment type="caution">
    <text evidence="3">The sequence shown here is derived from an EMBL/GenBank/DDBJ whole genome shotgun (WGS) entry which is preliminary data.</text>
</comment>
<evidence type="ECO:0000313" key="4">
    <source>
        <dbReference type="Proteomes" id="UP000688137"/>
    </source>
</evidence>
<sequence>MFKYSIIENKHQLTCSKNHNQPIQIVLLDEQLTNNQRLLCNECINNFEGNANIVGFQKIFSIIENDQKQKTENMENLIIQTKLKLEDVRTKLYNLKTKINFQLDQLQGIVEQWQNWLDQILPSTFTYSFFEELENLIKKKISISKEHENLMNNIKFNNQSCQQKMVSLLNQLITLQQQDEFQELKRSLKLLEKSDLKCYTEQESRKNEKNKNDNFDIQLIDNKIIQPEPCRAISFNNSNQIMISTSNSIIRVFRFSNSIIEEICQLDGHSMNVYVLIFSKLSNSFISGSADSSIRCWQQTEPTQWKSSKPYKQHSGFIQCAIINQKENLLFSAGEDKIIYIWKLNLIKNYLEYQNQLIQHQGKIDALSLNQSETFLVSCGYDKRIIIWKKEGNDWIFNHIVKQSIYENGYRVKFLRDELFLWVATNSFVYFFELNKGVFQEKKDQAIELQKNHLFDAFLFPILHNPNQNLIIIRHKNFIYIIRETQDNKFQIVKSISCQWNRVQGTITNDGQFLVFWDCKEVKKNESSNGSYFVYRLSVN</sequence>
<dbReference type="PROSITE" id="PS50082">
    <property type="entry name" value="WD_REPEATS_2"/>
    <property type="match status" value="3"/>
</dbReference>
<dbReference type="OMA" id="CRAISFN"/>
<reference evidence="3" key="1">
    <citation type="submission" date="2021-01" db="EMBL/GenBank/DDBJ databases">
        <authorList>
            <consortium name="Genoscope - CEA"/>
            <person name="William W."/>
        </authorList>
    </citation>
    <scope>NUCLEOTIDE SEQUENCE</scope>
</reference>
<dbReference type="GO" id="GO:0016226">
    <property type="term" value="P:iron-sulfur cluster assembly"/>
    <property type="evidence" value="ECO:0007669"/>
    <property type="project" value="TreeGrafter"/>
</dbReference>
<proteinExistence type="predicted"/>